<dbReference type="EC" id="3.5.1.98" evidence="3"/>
<feature type="binding site" evidence="14">
    <location>
        <position position="314"/>
    </location>
    <ligand>
        <name>Zn(2+)</name>
        <dbReference type="ChEBI" id="CHEBI:29105"/>
    </ligand>
</feature>
<dbReference type="InterPro" id="IPR023696">
    <property type="entry name" value="Ureohydrolase_dom_sf"/>
</dbReference>
<dbReference type="OrthoDB" id="6378279at2759"/>
<evidence type="ECO:0000256" key="14">
    <source>
        <dbReference type="PIRSR" id="PIRSR037911-2"/>
    </source>
</evidence>
<dbReference type="SUPFAM" id="SSF52768">
    <property type="entry name" value="Arginase/deacetylase"/>
    <property type="match status" value="1"/>
</dbReference>
<evidence type="ECO:0000256" key="11">
    <source>
        <dbReference type="ARBA" id="ARBA00023242"/>
    </source>
</evidence>
<dbReference type="AlphaFoldDB" id="A0A7R9A3X3"/>
<sequence length="745" mass="80009">MIDGGKLIGVGEGGGAGEGGRVGHTRGVSTVTGTIPLSLPQVPTLPPPLPPYYPIPMDGEMSTSPVCIQRQMALLEGAVVQHPLLTGMYPPGPITDAQVAQVRLSKVNQRPLNRTQSAPLPLGHPVLAALSIRDRQAFLEHQYLKQQLRATVLTRAGSKNHVENVEEETEAAVAQEMQATDPPGSGPGSVSRPGGRSHKRCHVTGMLDQGPEVIDLTDSGAHHKYEPGTPFQIHREFLLRQQQQHQSSECLAGSGSLRMHHTARPLSRALSSPLVTLGPTTEVPGPGPPNSKLNGKGSGGTALAFDSLMLKHQCVCGNNAIHPEHGGRLQSIWARLGETGLATRCEKIRSRKASLDEIQCCHTEAHTLLFGTNPLNRQKLDLSKFPEPPIKSFVLLPCGGVGVDSDTTWDELHTGSAARMAVGCVLELAFKVAQGEMRNGFAVVRPPGHHAEPQQAMGFCFFNNIAIAARQLRYHLGLEKILIVDWDVHHGNGTQSIFYDDCHVLYISIHRHDCGNFFPGTGGPTECGLDDGMGFNINIAWSGGLVPPIGDSEYLAAFRTVIMPIARDFNPDIVLVSSGFDAAAGHPPPLGGYTVSPAGFAHMTRQLMSLANGKVVLALEGGYDLPSVCDCTEACVRALLGDALPPLPESSRVQQPCQNAIDTLQKTIAIQASHWPVVRKYAHAVRWSPLEAESHHENDETVSALASLSVHTPSAAQQQPTRHTSVIKSESKKLPPEEPMEEDSK</sequence>
<feature type="binding site" evidence="14">
    <location>
        <position position="398"/>
    </location>
    <ligand>
        <name>Zn(2+)</name>
        <dbReference type="ChEBI" id="CHEBI:29105"/>
    </ligand>
</feature>
<feature type="compositionally biased region" description="Polar residues" evidence="15">
    <location>
        <begin position="710"/>
        <end position="728"/>
    </location>
</feature>
<accession>A0A7R9A3X3</accession>
<gene>
    <name evidence="17" type="ORF">DSTB1V02_LOCUS1941</name>
</gene>
<evidence type="ECO:0000256" key="10">
    <source>
        <dbReference type="ARBA" id="ARBA00023163"/>
    </source>
</evidence>
<evidence type="ECO:0000256" key="13">
    <source>
        <dbReference type="PIRSR" id="PIRSR037911-1"/>
    </source>
</evidence>
<feature type="compositionally biased region" description="Basic and acidic residues" evidence="15">
    <location>
        <begin position="729"/>
        <end position="745"/>
    </location>
</feature>
<protein>
    <recommendedName>
        <fullName evidence="3">histone deacetylase</fullName>
        <ecNumber evidence="3">3.5.1.98</ecNumber>
    </recommendedName>
</protein>
<keyword evidence="10" id="KW-0804">Transcription</keyword>
<dbReference type="PRINTS" id="PR01270">
    <property type="entry name" value="HDASUPER"/>
</dbReference>
<feature type="binding site" evidence="14">
    <location>
        <position position="316"/>
    </location>
    <ligand>
        <name>Zn(2+)</name>
        <dbReference type="ChEBI" id="CHEBI:29105"/>
    </ligand>
</feature>
<feature type="region of interest" description="Disordered" evidence="15">
    <location>
        <begin position="268"/>
        <end position="297"/>
    </location>
</feature>
<evidence type="ECO:0000256" key="15">
    <source>
        <dbReference type="SAM" id="MobiDB-lite"/>
    </source>
</evidence>
<comment type="similarity">
    <text evidence="2">Belongs to the histone deacetylase family. HD type 2 subfamily.</text>
</comment>
<evidence type="ECO:0000256" key="6">
    <source>
        <dbReference type="ARBA" id="ARBA00022801"/>
    </source>
</evidence>
<feature type="active site" evidence="13">
    <location>
        <position position="450"/>
    </location>
</feature>
<keyword evidence="8" id="KW-0156">Chromatin regulator</keyword>
<evidence type="ECO:0000256" key="2">
    <source>
        <dbReference type="ARBA" id="ARBA00007738"/>
    </source>
</evidence>
<dbReference type="Pfam" id="PF00850">
    <property type="entry name" value="Hist_deacetyl"/>
    <property type="match status" value="1"/>
</dbReference>
<evidence type="ECO:0000256" key="8">
    <source>
        <dbReference type="ARBA" id="ARBA00022853"/>
    </source>
</evidence>
<dbReference type="InterPro" id="IPR037138">
    <property type="entry name" value="His_deacetylse_dom_sf"/>
</dbReference>
<keyword evidence="18" id="KW-1185">Reference proteome</keyword>
<dbReference type="PIRSF" id="PIRSF037911">
    <property type="entry name" value="HDAC_II_euk"/>
    <property type="match status" value="1"/>
</dbReference>
<dbReference type="GO" id="GO:0046872">
    <property type="term" value="F:metal ion binding"/>
    <property type="evidence" value="ECO:0007669"/>
    <property type="project" value="UniProtKB-KW"/>
</dbReference>
<dbReference type="Gene3D" id="3.40.800.20">
    <property type="entry name" value="Histone deacetylase domain"/>
    <property type="match status" value="1"/>
</dbReference>
<evidence type="ECO:0000313" key="18">
    <source>
        <dbReference type="Proteomes" id="UP000677054"/>
    </source>
</evidence>
<dbReference type="Proteomes" id="UP000677054">
    <property type="component" value="Unassembled WGS sequence"/>
</dbReference>
<comment type="catalytic activity">
    <reaction evidence="12">
        <text>N(6)-acetyl-L-lysyl-[histone] + H2O = L-lysyl-[histone] + acetate</text>
        <dbReference type="Rhea" id="RHEA:58196"/>
        <dbReference type="Rhea" id="RHEA-COMP:9845"/>
        <dbReference type="Rhea" id="RHEA-COMP:11338"/>
        <dbReference type="ChEBI" id="CHEBI:15377"/>
        <dbReference type="ChEBI" id="CHEBI:29969"/>
        <dbReference type="ChEBI" id="CHEBI:30089"/>
        <dbReference type="ChEBI" id="CHEBI:61930"/>
        <dbReference type="EC" id="3.5.1.98"/>
    </reaction>
</comment>
<evidence type="ECO:0000256" key="9">
    <source>
        <dbReference type="ARBA" id="ARBA00023015"/>
    </source>
</evidence>
<dbReference type="EMBL" id="LR899716">
    <property type="protein sequence ID" value="CAD7241966.1"/>
    <property type="molecule type" value="Genomic_DNA"/>
</dbReference>
<dbReference type="GO" id="GO:0141221">
    <property type="term" value="F:histone deacetylase activity, hydrolytic mechanism"/>
    <property type="evidence" value="ECO:0007669"/>
    <property type="project" value="UniProtKB-EC"/>
</dbReference>
<feature type="binding site" evidence="14">
    <location>
        <position position="322"/>
    </location>
    <ligand>
        <name>Zn(2+)</name>
        <dbReference type="ChEBI" id="CHEBI:29105"/>
    </ligand>
</feature>
<evidence type="ECO:0000256" key="5">
    <source>
        <dbReference type="ARBA" id="ARBA00022723"/>
    </source>
</evidence>
<dbReference type="GO" id="GO:0000122">
    <property type="term" value="P:negative regulation of transcription by RNA polymerase II"/>
    <property type="evidence" value="ECO:0007669"/>
    <property type="project" value="InterPro"/>
</dbReference>
<evidence type="ECO:0000256" key="3">
    <source>
        <dbReference type="ARBA" id="ARBA00012111"/>
    </source>
</evidence>
<keyword evidence="7 14" id="KW-0862">Zinc</keyword>
<feature type="domain" description="Histone deacetylase" evidence="16">
    <location>
        <begin position="322"/>
        <end position="639"/>
    </location>
</feature>
<keyword evidence="4" id="KW-0678">Repressor</keyword>
<evidence type="ECO:0000256" key="1">
    <source>
        <dbReference type="ARBA" id="ARBA00004123"/>
    </source>
</evidence>
<dbReference type="EMBL" id="CAJPEV010000199">
    <property type="protein sequence ID" value="CAG0882236.1"/>
    <property type="molecule type" value="Genomic_DNA"/>
</dbReference>
<feature type="region of interest" description="Disordered" evidence="15">
    <location>
        <begin position="710"/>
        <end position="745"/>
    </location>
</feature>
<dbReference type="PANTHER" id="PTHR10625">
    <property type="entry name" value="HISTONE DEACETYLASE HDAC1-RELATED"/>
    <property type="match status" value="1"/>
</dbReference>
<evidence type="ECO:0000256" key="12">
    <source>
        <dbReference type="ARBA" id="ARBA00048287"/>
    </source>
</evidence>
<dbReference type="GO" id="GO:0040029">
    <property type="term" value="P:epigenetic regulation of gene expression"/>
    <property type="evidence" value="ECO:0007669"/>
    <property type="project" value="TreeGrafter"/>
</dbReference>
<keyword evidence="6" id="KW-0378">Hydrolase</keyword>
<reference evidence="17" key="1">
    <citation type="submission" date="2020-11" db="EMBL/GenBank/DDBJ databases">
        <authorList>
            <person name="Tran Van P."/>
        </authorList>
    </citation>
    <scope>NUCLEOTIDE SEQUENCE</scope>
</reference>
<keyword evidence="5 14" id="KW-0479">Metal-binding</keyword>
<dbReference type="InterPro" id="IPR000286">
    <property type="entry name" value="HDACs"/>
</dbReference>
<dbReference type="InterPro" id="IPR023801">
    <property type="entry name" value="His_deacetylse_dom"/>
</dbReference>
<comment type="subcellular location">
    <subcellularLocation>
        <location evidence="1">Nucleus</location>
    </subcellularLocation>
</comment>
<evidence type="ECO:0000256" key="7">
    <source>
        <dbReference type="ARBA" id="ARBA00022833"/>
    </source>
</evidence>
<feature type="region of interest" description="Disordered" evidence="15">
    <location>
        <begin position="178"/>
        <end position="199"/>
    </location>
</feature>
<evidence type="ECO:0000259" key="16">
    <source>
        <dbReference type="Pfam" id="PF00850"/>
    </source>
</evidence>
<evidence type="ECO:0000313" key="17">
    <source>
        <dbReference type="EMBL" id="CAD7241966.1"/>
    </source>
</evidence>
<proteinExistence type="inferred from homology"/>
<keyword evidence="11" id="KW-0539">Nucleus</keyword>
<organism evidence="17">
    <name type="scientific">Darwinula stevensoni</name>
    <dbReference type="NCBI Taxonomy" id="69355"/>
    <lineage>
        <taxon>Eukaryota</taxon>
        <taxon>Metazoa</taxon>
        <taxon>Ecdysozoa</taxon>
        <taxon>Arthropoda</taxon>
        <taxon>Crustacea</taxon>
        <taxon>Oligostraca</taxon>
        <taxon>Ostracoda</taxon>
        <taxon>Podocopa</taxon>
        <taxon>Podocopida</taxon>
        <taxon>Darwinulocopina</taxon>
        <taxon>Darwinuloidea</taxon>
        <taxon>Darwinulidae</taxon>
        <taxon>Darwinula</taxon>
    </lineage>
</organism>
<name>A0A7R9A3X3_9CRUS</name>
<dbReference type="InterPro" id="IPR046949">
    <property type="entry name" value="HDAC4/5/7/9"/>
</dbReference>
<feature type="compositionally biased region" description="Gly residues" evidence="15">
    <location>
        <begin position="1"/>
        <end position="22"/>
    </location>
</feature>
<dbReference type="CDD" id="cd11681">
    <property type="entry name" value="HDAC_classIIa"/>
    <property type="match status" value="1"/>
</dbReference>
<feature type="region of interest" description="Disordered" evidence="15">
    <location>
        <begin position="1"/>
        <end position="26"/>
    </location>
</feature>
<keyword evidence="9" id="KW-0805">Transcription regulation</keyword>
<dbReference type="GO" id="GO:0000118">
    <property type="term" value="C:histone deacetylase complex"/>
    <property type="evidence" value="ECO:0007669"/>
    <property type="project" value="TreeGrafter"/>
</dbReference>
<dbReference type="PANTHER" id="PTHR10625:SF5">
    <property type="entry name" value="HISTONE DEACETYLASE"/>
    <property type="match status" value="1"/>
</dbReference>
<dbReference type="FunFam" id="3.40.800.20:FF:000002">
    <property type="entry name" value="Histone deacetylase"/>
    <property type="match status" value="1"/>
</dbReference>
<evidence type="ECO:0000256" key="4">
    <source>
        <dbReference type="ARBA" id="ARBA00022491"/>
    </source>
</evidence>